<dbReference type="Pfam" id="PF00400">
    <property type="entry name" value="WD40"/>
    <property type="match status" value="1"/>
</dbReference>
<dbReference type="InterPro" id="IPR001680">
    <property type="entry name" value="WD40_rpt"/>
</dbReference>
<dbReference type="InterPro" id="IPR015943">
    <property type="entry name" value="WD40/YVTN_repeat-like_dom_sf"/>
</dbReference>
<evidence type="ECO:0000313" key="4">
    <source>
        <dbReference type="EMBL" id="VDP30008.1"/>
    </source>
</evidence>
<dbReference type="GO" id="GO:0000028">
    <property type="term" value="P:ribosomal small subunit assembly"/>
    <property type="evidence" value="ECO:0007669"/>
    <property type="project" value="TreeGrafter"/>
</dbReference>
<keyword evidence="1 3" id="KW-0853">WD repeat</keyword>
<dbReference type="EMBL" id="UZAK01032676">
    <property type="protein sequence ID" value="VDP30008.1"/>
    <property type="molecule type" value="Genomic_DNA"/>
</dbReference>
<dbReference type="PROSITE" id="PS50082">
    <property type="entry name" value="WD_REPEATS_2"/>
    <property type="match status" value="1"/>
</dbReference>
<evidence type="ECO:0000256" key="3">
    <source>
        <dbReference type="PROSITE-ProRule" id="PRU00221"/>
    </source>
</evidence>
<organism evidence="6">
    <name type="scientific">Schistosoma curassoni</name>
    <dbReference type="NCBI Taxonomy" id="6186"/>
    <lineage>
        <taxon>Eukaryota</taxon>
        <taxon>Metazoa</taxon>
        <taxon>Spiralia</taxon>
        <taxon>Lophotrochozoa</taxon>
        <taxon>Platyhelminthes</taxon>
        <taxon>Trematoda</taxon>
        <taxon>Digenea</taxon>
        <taxon>Strigeidida</taxon>
        <taxon>Schistosomatoidea</taxon>
        <taxon>Schistosomatidae</taxon>
        <taxon>Schistosoma</taxon>
    </lineage>
</organism>
<evidence type="ECO:0000313" key="5">
    <source>
        <dbReference type="Proteomes" id="UP000279833"/>
    </source>
</evidence>
<dbReference type="Proteomes" id="UP000279833">
    <property type="component" value="Unassembled WGS sequence"/>
</dbReference>
<dbReference type="GO" id="GO:0032040">
    <property type="term" value="C:small-subunit processome"/>
    <property type="evidence" value="ECO:0007669"/>
    <property type="project" value="TreeGrafter"/>
</dbReference>
<dbReference type="PROSITE" id="PS50294">
    <property type="entry name" value="WD_REPEATS_REGION"/>
    <property type="match status" value="1"/>
</dbReference>
<dbReference type="WBParaSite" id="SCUD_0000829001-mRNA-1">
    <property type="protein sequence ID" value="SCUD_0000829001-mRNA-1"/>
    <property type="gene ID" value="SCUD_0000829001"/>
</dbReference>
<dbReference type="SMART" id="SM00320">
    <property type="entry name" value="WD40"/>
    <property type="match status" value="5"/>
</dbReference>
<protein>
    <submittedName>
        <fullName evidence="6">WD_REPEATS_REGION domain-containing protein</fullName>
    </submittedName>
</protein>
<evidence type="ECO:0000313" key="6">
    <source>
        <dbReference type="WBParaSite" id="SCUD_0000829001-mRNA-1"/>
    </source>
</evidence>
<dbReference type="PROSITE" id="PS00678">
    <property type="entry name" value="WD_REPEATS_1"/>
    <property type="match status" value="1"/>
</dbReference>
<dbReference type="GO" id="GO:0000462">
    <property type="term" value="P:maturation of SSU-rRNA from tricistronic rRNA transcript (SSU-rRNA, 5.8S rRNA, LSU-rRNA)"/>
    <property type="evidence" value="ECO:0007669"/>
    <property type="project" value="TreeGrafter"/>
</dbReference>
<keyword evidence="5" id="KW-1185">Reference proteome</keyword>
<dbReference type="InterPro" id="IPR019775">
    <property type="entry name" value="WD40_repeat_CS"/>
</dbReference>
<evidence type="ECO:0000256" key="2">
    <source>
        <dbReference type="ARBA" id="ARBA00022737"/>
    </source>
</evidence>
<proteinExistence type="predicted"/>
<reference evidence="6" key="1">
    <citation type="submission" date="2016-06" db="UniProtKB">
        <authorList>
            <consortium name="WormBaseParasite"/>
        </authorList>
    </citation>
    <scope>IDENTIFICATION</scope>
</reference>
<gene>
    <name evidence="4" type="ORF">SCUD_LOCUS8290</name>
</gene>
<evidence type="ECO:0000256" key="1">
    <source>
        <dbReference type="ARBA" id="ARBA00022574"/>
    </source>
</evidence>
<keyword evidence="2" id="KW-0677">Repeat</keyword>
<dbReference type="STRING" id="6186.A0A183JZY2"/>
<dbReference type="InterPro" id="IPR027145">
    <property type="entry name" value="PWP2"/>
</dbReference>
<dbReference type="AlphaFoldDB" id="A0A183JZY2"/>
<dbReference type="Gene3D" id="2.130.10.10">
    <property type="entry name" value="YVTN repeat-like/Quinoprotein amine dehydrogenase"/>
    <property type="match status" value="2"/>
</dbReference>
<sequence>MGVSDWHPIILADRFTHTRLLAASGSDELEELPVVTADYIRYYNIEKYSIYRNFRTFTVPTRRVQFSSLAVDTRGSLVAAGGLDTFEAYVWSVKTGQLLTTLTGHTSPISALAFNPAISGIDIELATVSWDCTLRLWDVTGNSTDENNLSSMGLTKEVVNFSCDALYVVYRADGKQLAISLLNGNIVFYDPNEGVEMGTIDGHRDLGVAQTSEEDLVTPRRAAESKKFQTIAYSVDGEHLIAGGDSKYICLYSVPDKLLIKRFEVTCNLSLAGVQEIHDRRNYLHRFSMETMNAKEAQRPSLRIPSSIKGEDRSRRQWRPEVRVSAVEFSPTGDSFATATTEGILVYSLPSAGTGYGISSIFGASSCSDSGWLFDTLGIDEQTTPSNARSALVQGRHAEALDMAIRLQSHELVEEVIESIPVDQIYTENDLSCSKFEIVDIQWQHHVSNAEVRHRVFGRSDDNAIGVAILKHRLRWLGHVLRMSSLRIPHRALFAVAGTGWKKRRGVDFLARQLPINQIAHYLISFLARQLSGRSRHVELYVRWTHSILRSHALNLRRIAANSALSECTNSKESRNLPNNESIDNKKELCNPGFLTLQGEWATCQANLVRLQASLNHVKSNIIKQ</sequence>
<accession>A0A183JZY2</accession>
<reference evidence="4 5" key="2">
    <citation type="submission" date="2018-11" db="EMBL/GenBank/DDBJ databases">
        <authorList>
            <consortium name="Pathogen Informatics"/>
        </authorList>
    </citation>
    <scope>NUCLEOTIDE SEQUENCE [LARGE SCALE GENOMIC DNA]</scope>
    <source>
        <strain evidence="4">Dakar</strain>
        <strain evidence="5">Dakar, Senegal</strain>
    </source>
</reference>
<feature type="repeat" description="WD" evidence="3">
    <location>
        <begin position="102"/>
        <end position="147"/>
    </location>
</feature>
<dbReference type="InterPro" id="IPR036322">
    <property type="entry name" value="WD40_repeat_dom_sf"/>
</dbReference>
<dbReference type="PANTHER" id="PTHR19858:SF0">
    <property type="entry name" value="PERIODIC TRYPTOPHAN PROTEIN 2 HOMOLOG"/>
    <property type="match status" value="1"/>
</dbReference>
<dbReference type="GO" id="GO:0034388">
    <property type="term" value="C:Pwp2p-containing subcomplex of 90S preribosome"/>
    <property type="evidence" value="ECO:0007669"/>
    <property type="project" value="TreeGrafter"/>
</dbReference>
<dbReference type="SUPFAM" id="SSF50978">
    <property type="entry name" value="WD40 repeat-like"/>
    <property type="match status" value="1"/>
</dbReference>
<dbReference type="PANTHER" id="PTHR19858">
    <property type="entry name" value="WD40 REPEAT PROTEIN"/>
    <property type="match status" value="1"/>
</dbReference>
<name>A0A183JZY2_9TREM</name>